<reference evidence="1 2" key="1">
    <citation type="journal article" date="2016" name="Nat. Commun.">
        <title>Thousands of microbial genomes shed light on interconnected biogeochemical processes in an aquifer system.</title>
        <authorList>
            <person name="Anantharaman K."/>
            <person name="Brown C.T."/>
            <person name="Hug L.A."/>
            <person name="Sharon I."/>
            <person name="Castelle C.J."/>
            <person name="Probst A.J."/>
            <person name="Thomas B.C."/>
            <person name="Singh A."/>
            <person name="Wilkins M.J."/>
            <person name="Karaoz U."/>
            <person name="Brodie E.L."/>
            <person name="Williams K.H."/>
            <person name="Hubbard S.S."/>
            <person name="Banfield J.F."/>
        </authorList>
    </citation>
    <scope>NUCLEOTIDE SEQUENCE [LARGE SCALE GENOMIC DNA]</scope>
</reference>
<comment type="caution">
    <text evidence="1">The sequence shown here is derived from an EMBL/GenBank/DDBJ whole genome shotgun (WGS) entry which is preliminary data.</text>
</comment>
<proteinExistence type="predicted"/>
<name>A0A1F4ZA96_9BACT</name>
<dbReference type="AlphaFoldDB" id="A0A1F4ZA96"/>
<sequence length="338" mass="36528">MDESIPKLTPRSPSRRRIRTEFTKIPTPQPAGSWHTNKTLWLLVATFILGISVGIKVDRQGWSLELPKLIKTAVAPSPSGTGSIVSITEVLPPSVNLDVKWGDVIVKMVRSGAVDKQKFLALYEGRQADLDQAKQLLESPSNTDIVITQANSGLILNLLWPLGIANKTDVLAKGPMGTQYKKEIGNFASTGGWTLGAKDGGKLFNSLNLISLTSDQESLVTEISQNIYRPCCGNSTYFPDCNHGAAMLGFIELAVASGLSKDQIYRNALALNSYWFPQTYAEIATYMKAKRNIVWKNVNPMEALGVEYSSGQGAGKVNKELQSTGLVPKVQGGGGCGV</sequence>
<evidence type="ECO:0000313" key="2">
    <source>
        <dbReference type="Proteomes" id="UP000177080"/>
    </source>
</evidence>
<dbReference type="EMBL" id="MEXN01000007">
    <property type="protein sequence ID" value="OGD03223.1"/>
    <property type="molecule type" value="Genomic_DNA"/>
</dbReference>
<accession>A0A1F4ZA96</accession>
<gene>
    <name evidence="1" type="ORF">A2989_00120</name>
</gene>
<dbReference type="STRING" id="1797259.A2989_00120"/>
<protein>
    <submittedName>
        <fullName evidence="1">Uncharacterized protein</fullName>
    </submittedName>
</protein>
<dbReference type="Proteomes" id="UP000177080">
    <property type="component" value="Unassembled WGS sequence"/>
</dbReference>
<organism evidence="1 2">
    <name type="scientific">Candidatus Amesbacteria bacterium RIFCSPLOWO2_01_FULL_48_25</name>
    <dbReference type="NCBI Taxonomy" id="1797259"/>
    <lineage>
        <taxon>Bacteria</taxon>
        <taxon>Candidatus Amesiibacteriota</taxon>
    </lineage>
</organism>
<evidence type="ECO:0000313" key="1">
    <source>
        <dbReference type="EMBL" id="OGD03223.1"/>
    </source>
</evidence>